<keyword evidence="2" id="KW-1185">Reference proteome</keyword>
<dbReference type="RefSeq" id="WP_117328547.1">
    <property type="nucleotide sequence ID" value="NZ_QVTE01000073.1"/>
</dbReference>
<evidence type="ECO:0000313" key="2">
    <source>
        <dbReference type="Proteomes" id="UP000264541"/>
    </source>
</evidence>
<evidence type="ECO:0000313" key="1">
    <source>
        <dbReference type="EMBL" id="RFU62598.1"/>
    </source>
</evidence>
<dbReference type="InterPro" id="IPR026838">
    <property type="entry name" value="YheC/D"/>
</dbReference>
<dbReference type="AlphaFoldDB" id="A0A372LAX5"/>
<sequence>MTLIGMLHRRADPSKVRRAYAYSVVAKAEGVILFYFTPGMVNIVDEMINGKVYENGQWVNRTFPFPDVIYNASYPASEKAEEISNYLYEKIPFTSHSVGNKLSVYKRINEGSEFKDFLIPTFELTNAAKLSVIEKHYSNFILKPVSGHQGSGILFVEKESYRRYRVKEKGKAVTLEKEEFMDLVSRKIKKQEYLVQPYFTFKMKSGQVYDIRLHVQKNGEGKWVITALYPRVGAFGLLTSNMSSGGYTCFPDVFLKGEFGDFWYDMKRTLAAFAISFSTHFDTLYDDVNFDELGIDVGIDKDQKLWLIEVNWRPGPPIIFNCELDVAKNTIHYAKYLAEQAKKKKSLEN</sequence>
<dbReference type="OrthoDB" id="7869153at2"/>
<gene>
    <name evidence="1" type="ORF">D0469_20350</name>
</gene>
<name>A0A372LAX5_9BACI</name>
<dbReference type="Pfam" id="PF14398">
    <property type="entry name" value="ATPgrasp_YheCD"/>
    <property type="match status" value="1"/>
</dbReference>
<dbReference type="Proteomes" id="UP000264541">
    <property type="component" value="Unassembled WGS sequence"/>
</dbReference>
<proteinExistence type="predicted"/>
<dbReference type="EMBL" id="QVTE01000073">
    <property type="protein sequence ID" value="RFU62598.1"/>
    <property type="molecule type" value="Genomic_DNA"/>
</dbReference>
<dbReference type="Gene3D" id="3.30.470.20">
    <property type="entry name" value="ATP-grasp fold, B domain"/>
    <property type="match status" value="1"/>
</dbReference>
<protein>
    <submittedName>
        <fullName evidence="1">YheC/YheD family protein</fullName>
    </submittedName>
</protein>
<accession>A0A372LAX5</accession>
<comment type="caution">
    <text evidence="1">The sequence shown here is derived from an EMBL/GenBank/DDBJ whole genome shotgun (WGS) entry which is preliminary data.</text>
</comment>
<dbReference type="SUPFAM" id="SSF56059">
    <property type="entry name" value="Glutathione synthetase ATP-binding domain-like"/>
    <property type="match status" value="1"/>
</dbReference>
<organism evidence="1 2">
    <name type="scientific">Peribacillus saganii</name>
    <dbReference type="NCBI Taxonomy" id="2303992"/>
    <lineage>
        <taxon>Bacteria</taxon>
        <taxon>Bacillati</taxon>
        <taxon>Bacillota</taxon>
        <taxon>Bacilli</taxon>
        <taxon>Bacillales</taxon>
        <taxon>Bacillaceae</taxon>
        <taxon>Peribacillus</taxon>
    </lineage>
</organism>
<reference evidence="1 2" key="1">
    <citation type="submission" date="2018-08" db="EMBL/GenBank/DDBJ databases">
        <title>Bacillus chawlae sp. nov., Bacillus glennii sp. nov., and Bacillus saganii sp. nov. Isolated from the Vehicle Assembly Building at Kennedy Space Center where the Viking Spacecraft were Assembled.</title>
        <authorList>
            <person name="Seuylemezian A."/>
            <person name="Vaishampayan P."/>
        </authorList>
    </citation>
    <scope>NUCLEOTIDE SEQUENCE [LARGE SCALE GENOMIC DNA]</scope>
    <source>
        <strain evidence="1 2">V47-23a</strain>
    </source>
</reference>